<dbReference type="Gene3D" id="1.10.357.10">
    <property type="entry name" value="Tetracycline Repressor, domain 2"/>
    <property type="match status" value="1"/>
</dbReference>
<dbReference type="InterPro" id="IPR041583">
    <property type="entry name" value="TetR_C_31"/>
</dbReference>
<organism evidence="4 5">
    <name type="scientific">Paeniglutamicibacter psychrophenolicus</name>
    <dbReference type="NCBI Taxonomy" id="257454"/>
    <lineage>
        <taxon>Bacteria</taxon>
        <taxon>Bacillati</taxon>
        <taxon>Actinomycetota</taxon>
        <taxon>Actinomycetes</taxon>
        <taxon>Micrococcales</taxon>
        <taxon>Micrococcaceae</taxon>
        <taxon>Paeniglutamicibacter</taxon>
    </lineage>
</organism>
<dbReference type="EMBL" id="JAGIOE010000001">
    <property type="protein sequence ID" value="MBP2373709.1"/>
    <property type="molecule type" value="Genomic_DNA"/>
</dbReference>
<protein>
    <submittedName>
        <fullName evidence="4">DNA-binding transcriptional regulator YbjK</fullName>
    </submittedName>
</protein>
<feature type="domain" description="HTH tetR-type" evidence="3">
    <location>
        <begin position="2"/>
        <end position="62"/>
    </location>
</feature>
<evidence type="ECO:0000256" key="2">
    <source>
        <dbReference type="PROSITE-ProRule" id="PRU00335"/>
    </source>
</evidence>
<dbReference type="SUPFAM" id="SSF48498">
    <property type="entry name" value="Tetracyclin repressor-like, C-terminal domain"/>
    <property type="match status" value="1"/>
</dbReference>
<proteinExistence type="predicted"/>
<evidence type="ECO:0000256" key="1">
    <source>
        <dbReference type="ARBA" id="ARBA00023125"/>
    </source>
</evidence>
<evidence type="ECO:0000313" key="4">
    <source>
        <dbReference type="EMBL" id="MBP2373709.1"/>
    </source>
</evidence>
<dbReference type="InterPro" id="IPR001647">
    <property type="entry name" value="HTH_TetR"/>
</dbReference>
<feature type="DNA-binding region" description="H-T-H motif" evidence="2">
    <location>
        <begin position="25"/>
        <end position="44"/>
    </location>
</feature>
<comment type="caution">
    <text evidence="4">The sequence shown here is derived from an EMBL/GenBank/DDBJ whole genome shotgun (WGS) entry which is preliminary data.</text>
</comment>
<dbReference type="InterPro" id="IPR009057">
    <property type="entry name" value="Homeodomain-like_sf"/>
</dbReference>
<dbReference type="GO" id="GO:0003677">
    <property type="term" value="F:DNA binding"/>
    <property type="evidence" value="ECO:0007669"/>
    <property type="project" value="UniProtKB-KW"/>
</dbReference>
<evidence type="ECO:0000259" key="3">
    <source>
        <dbReference type="PROSITE" id="PS50977"/>
    </source>
</evidence>
<gene>
    <name evidence="4" type="ORF">JOF46_001621</name>
</gene>
<dbReference type="RefSeq" id="WP_209906855.1">
    <property type="nucleotide sequence ID" value="NZ_BAAAMI010000011.1"/>
</dbReference>
<dbReference type="Proteomes" id="UP000766570">
    <property type="component" value="Unassembled WGS sequence"/>
</dbReference>
<dbReference type="Pfam" id="PF00440">
    <property type="entry name" value="TetR_N"/>
    <property type="match status" value="1"/>
</dbReference>
<accession>A0ABS4WBZ0</accession>
<keyword evidence="1 2" id="KW-0238">DNA-binding</keyword>
<evidence type="ECO:0000313" key="5">
    <source>
        <dbReference type="Proteomes" id="UP000766570"/>
    </source>
</evidence>
<sequence>MPPTKARALQAALELLGTGGIRALTHARVDAQAGLPRGSASNYFRTRSALLVGAVEELGAREAAEVAAALPPDSAQGLLEVLCAQFRAATTAGQGLTAARFALFVEGIGHPEVRDAVSRGRAGFERMIVPLLGRLGAAEPEVAAMALMSAYEGMLLYHLARGLGPDPEPVLELVLRAAVPAPASPPQ</sequence>
<dbReference type="PROSITE" id="PS50977">
    <property type="entry name" value="HTH_TETR_2"/>
    <property type="match status" value="1"/>
</dbReference>
<reference evidence="4 5" key="1">
    <citation type="submission" date="2021-03" db="EMBL/GenBank/DDBJ databases">
        <title>Sequencing the genomes of 1000 actinobacteria strains.</title>
        <authorList>
            <person name="Klenk H.-P."/>
        </authorList>
    </citation>
    <scope>NUCLEOTIDE SEQUENCE [LARGE SCALE GENOMIC DNA]</scope>
    <source>
        <strain evidence="4 5">DSM 15454</strain>
    </source>
</reference>
<keyword evidence="5" id="KW-1185">Reference proteome</keyword>
<name>A0ABS4WBZ0_9MICC</name>
<dbReference type="SUPFAM" id="SSF46689">
    <property type="entry name" value="Homeodomain-like"/>
    <property type="match status" value="1"/>
</dbReference>
<dbReference type="Pfam" id="PF17940">
    <property type="entry name" value="TetR_C_31"/>
    <property type="match status" value="1"/>
</dbReference>
<dbReference type="InterPro" id="IPR036271">
    <property type="entry name" value="Tet_transcr_reg_TetR-rel_C_sf"/>
</dbReference>